<dbReference type="Proteomes" id="UP000001695">
    <property type="component" value="Chromosome"/>
</dbReference>
<accession>B2IHM6</accession>
<protein>
    <submittedName>
        <fullName evidence="3">Uncharacterized protein</fullName>
    </submittedName>
</protein>
<evidence type="ECO:0000313" key="3">
    <source>
        <dbReference type="EMBL" id="ACB94547.1"/>
    </source>
</evidence>
<evidence type="ECO:0000256" key="2">
    <source>
        <dbReference type="SAM" id="SignalP"/>
    </source>
</evidence>
<dbReference type="KEGG" id="bid:Bind_0898"/>
<dbReference type="AlphaFoldDB" id="B2IHM6"/>
<keyword evidence="4" id="KW-1185">Reference proteome</keyword>
<feature type="region of interest" description="Disordered" evidence="1">
    <location>
        <begin position="20"/>
        <end position="77"/>
    </location>
</feature>
<name>B2IHM6_BEII9</name>
<gene>
    <name evidence="3" type="ordered locus">Bind_0898</name>
</gene>
<organism evidence="3 4">
    <name type="scientific">Beijerinckia indica subsp. indica (strain ATCC 9039 / DSM 1715 / NCIMB 8712)</name>
    <dbReference type="NCBI Taxonomy" id="395963"/>
    <lineage>
        <taxon>Bacteria</taxon>
        <taxon>Pseudomonadati</taxon>
        <taxon>Pseudomonadota</taxon>
        <taxon>Alphaproteobacteria</taxon>
        <taxon>Hyphomicrobiales</taxon>
        <taxon>Beijerinckiaceae</taxon>
        <taxon>Beijerinckia</taxon>
    </lineage>
</organism>
<dbReference type="HOGENOM" id="CLU_2631012_0_0_5"/>
<dbReference type="OrthoDB" id="9927372at2"/>
<proteinExistence type="predicted"/>
<reference evidence="4" key="1">
    <citation type="submission" date="2008-03" db="EMBL/GenBank/DDBJ databases">
        <title>Complete sequence of chromosome of Beijerinckia indica subsp. indica ATCC 9039.</title>
        <authorList>
            <consortium name="US DOE Joint Genome Institute"/>
            <person name="Copeland A."/>
            <person name="Lucas S."/>
            <person name="Lapidus A."/>
            <person name="Glavina del Rio T."/>
            <person name="Dalin E."/>
            <person name="Tice H."/>
            <person name="Bruce D."/>
            <person name="Goodwin L."/>
            <person name="Pitluck S."/>
            <person name="LaButti K."/>
            <person name="Schmutz J."/>
            <person name="Larimer F."/>
            <person name="Land M."/>
            <person name="Hauser L."/>
            <person name="Kyrpides N."/>
            <person name="Mikhailova N."/>
            <person name="Dunfield P.F."/>
            <person name="Dedysh S.N."/>
            <person name="Liesack W."/>
            <person name="Saw J.H."/>
            <person name="Alam M."/>
            <person name="Chen Y."/>
            <person name="Murrell J.C."/>
            <person name="Richardson P."/>
        </authorList>
    </citation>
    <scope>NUCLEOTIDE SEQUENCE [LARGE SCALE GENOMIC DNA]</scope>
    <source>
        <strain evidence="4">ATCC 9039 / DSM 1715 / NCIMB 8712</strain>
    </source>
</reference>
<feature type="chain" id="PRO_5002778761" evidence="2">
    <location>
        <begin position="21"/>
        <end position="77"/>
    </location>
</feature>
<evidence type="ECO:0000313" key="4">
    <source>
        <dbReference type="Proteomes" id="UP000001695"/>
    </source>
</evidence>
<keyword evidence="2" id="KW-0732">Signal</keyword>
<evidence type="ECO:0000256" key="1">
    <source>
        <dbReference type="SAM" id="MobiDB-lite"/>
    </source>
</evidence>
<reference evidence="3 4" key="2">
    <citation type="journal article" date="2010" name="J. Bacteriol.">
        <title>Complete genome sequence of Beijerinckia indica subsp. indica.</title>
        <authorList>
            <person name="Tamas I."/>
            <person name="Dedysh S.N."/>
            <person name="Liesack W."/>
            <person name="Stott M.B."/>
            <person name="Alam M."/>
            <person name="Murrell J.C."/>
            <person name="Dunfield P.F."/>
        </authorList>
    </citation>
    <scope>NUCLEOTIDE SEQUENCE [LARGE SCALE GENOMIC DNA]</scope>
    <source>
        <strain evidence="4">ATCC 9039 / DSM 1715 / NCIMB 8712</strain>
    </source>
</reference>
<feature type="signal peptide" evidence="2">
    <location>
        <begin position="1"/>
        <end position="20"/>
    </location>
</feature>
<dbReference type="RefSeq" id="WP_012383904.1">
    <property type="nucleotide sequence ID" value="NC_010581.1"/>
</dbReference>
<dbReference type="EMBL" id="CP001016">
    <property type="protein sequence ID" value="ACB94547.1"/>
    <property type="molecule type" value="Genomic_DNA"/>
</dbReference>
<sequence>MTLGKSLILAAMVSAGLTSAGWAKSQHEPHARHHHAAPIYVAPDGMSDHSATGTHPYRAGEGSATNDNLDIGNSGPN</sequence>